<keyword evidence="8" id="KW-0449">Lipoprotein</keyword>
<evidence type="ECO:0000313" key="17">
    <source>
        <dbReference type="Proteomes" id="UP000326198"/>
    </source>
</evidence>
<dbReference type="InterPro" id="IPR001969">
    <property type="entry name" value="Aspartic_peptidase_AS"/>
</dbReference>
<proteinExistence type="inferred from homology"/>
<evidence type="ECO:0000256" key="4">
    <source>
        <dbReference type="ARBA" id="ARBA00022670"/>
    </source>
</evidence>
<dbReference type="PROSITE" id="PS51767">
    <property type="entry name" value="PEPTIDASE_A1"/>
    <property type="match status" value="1"/>
</dbReference>
<evidence type="ECO:0000256" key="10">
    <source>
        <dbReference type="ARBA" id="ARBA00068059"/>
    </source>
</evidence>
<keyword evidence="3" id="KW-0336">GPI-anchor</keyword>
<dbReference type="PROSITE" id="PS51257">
    <property type="entry name" value="PROKAR_LIPOPROTEIN"/>
    <property type="match status" value="1"/>
</dbReference>
<dbReference type="EMBL" id="ML736278">
    <property type="protein sequence ID" value="KAE8374686.1"/>
    <property type="molecule type" value="Genomic_DNA"/>
</dbReference>
<evidence type="ECO:0000256" key="6">
    <source>
        <dbReference type="ARBA" id="ARBA00022750"/>
    </source>
</evidence>
<sequence>MMRGSSFLPVALTALSCVDALSLHRRDTPAVVELPIERKQAAGGLQKRDSTLDLPLLNYYDSFYILNLTLGTPAQKFAVALDTGSSDLWVNVANSSYCSSHIDPCKPYGVYDPDASSTYKGLDIDFNATYGDGSNAYGHYATDTLGLGDVKVDALQFGVAESTTLTQGIVGVAYSSLTYEAAYDNKKYPNLPQALVDSGVIKSPAYSLWLNDPQASRGSILFGGVNKAKYEGELQTIPIVRTRGVYSYLAVTLTGVSVKHGTNSDDYSTRLPIVVLLDSGTTLSYLPSSLAEEIYKKVGATFLEEDGLAYIDCEKTIADYTVIFDFSGASITVKMSELILEASSEHFPSGSCVFGIVPSGDRQDAMYILGDTFLRSAYVVFDLGNNEVSLANTNFSPGADDIMEIGTGTAAVPSATPVESPITTATVAYATNMVHTVLGGGTQATAGAAGTASSSGMAALPTSNSRHLLSGLAGAGLLLAL</sequence>
<feature type="active site" evidence="11">
    <location>
        <position position="82"/>
    </location>
</feature>
<dbReference type="AlphaFoldDB" id="A0A5N7AZE7"/>
<evidence type="ECO:0000256" key="8">
    <source>
        <dbReference type="ARBA" id="ARBA00023288"/>
    </source>
</evidence>
<keyword evidence="17" id="KW-1185">Reference proteome</keyword>
<feature type="domain" description="Peptidase A1" evidence="15">
    <location>
        <begin position="64"/>
        <end position="391"/>
    </location>
</feature>
<keyword evidence="3" id="KW-0472">Membrane</keyword>
<dbReference type="GO" id="GO:0004190">
    <property type="term" value="F:aspartic-type endopeptidase activity"/>
    <property type="evidence" value="ECO:0007669"/>
    <property type="project" value="UniProtKB-KW"/>
</dbReference>
<gene>
    <name evidence="16" type="ORF">BDV26DRAFT_284080</name>
</gene>
<evidence type="ECO:0000256" key="14">
    <source>
        <dbReference type="SAM" id="SignalP"/>
    </source>
</evidence>
<dbReference type="SUPFAM" id="SSF50630">
    <property type="entry name" value="Acid proteases"/>
    <property type="match status" value="1"/>
</dbReference>
<feature type="active site" evidence="11">
    <location>
        <position position="278"/>
    </location>
</feature>
<dbReference type="GO" id="GO:0005886">
    <property type="term" value="C:plasma membrane"/>
    <property type="evidence" value="ECO:0007669"/>
    <property type="project" value="UniProtKB-SubCell"/>
</dbReference>
<evidence type="ECO:0000259" key="15">
    <source>
        <dbReference type="PROSITE" id="PS51767"/>
    </source>
</evidence>
<dbReference type="Proteomes" id="UP000326198">
    <property type="component" value="Unassembled WGS sequence"/>
</dbReference>
<dbReference type="CDD" id="cd05474">
    <property type="entry name" value="SAP_like"/>
    <property type="match status" value="1"/>
</dbReference>
<feature type="disulfide bond" evidence="12">
    <location>
        <begin position="313"/>
        <end position="352"/>
    </location>
</feature>
<dbReference type="GO" id="GO:0098552">
    <property type="term" value="C:side of membrane"/>
    <property type="evidence" value="ECO:0007669"/>
    <property type="project" value="UniProtKB-KW"/>
</dbReference>
<keyword evidence="3" id="KW-0325">Glycoprotein</keyword>
<dbReference type="PANTHER" id="PTHR47966:SF65">
    <property type="entry name" value="ASPARTIC-TYPE ENDOPEPTIDASE"/>
    <property type="match status" value="1"/>
</dbReference>
<dbReference type="PANTHER" id="PTHR47966">
    <property type="entry name" value="BETA-SITE APP-CLEAVING ENZYME, ISOFORM A-RELATED"/>
    <property type="match status" value="1"/>
</dbReference>
<name>A0A5N7AZE7_9EURO</name>
<evidence type="ECO:0000256" key="1">
    <source>
        <dbReference type="ARBA" id="ARBA00004609"/>
    </source>
</evidence>
<feature type="chain" id="PRO_5024961724" description="Probable aspartic-type endopeptidase OPSB" evidence="14">
    <location>
        <begin position="21"/>
        <end position="481"/>
    </location>
</feature>
<feature type="signal peptide" evidence="14">
    <location>
        <begin position="1"/>
        <end position="20"/>
    </location>
</feature>
<dbReference type="InterPro" id="IPR001461">
    <property type="entry name" value="Aspartic_peptidase_A1"/>
</dbReference>
<evidence type="ECO:0000256" key="3">
    <source>
        <dbReference type="ARBA" id="ARBA00022622"/>
    </source>
</evidence>
<keyword evidence="12" id="KW-1015">Disulfide bond</keyword>
<keyword evidence="5 14" id="KW-0732">Signal</keyword>
<comment type="similarity">
    <text evidence="2 13">Belongs to the peptidase A1 family.</text>
</comment>
<keyword evidence="7 13" id="KW-0378">Hydrolase</keyword>
<evidence type="ECO:0000256" key="13">
    <source>
        <dbReference type="RuleBase" id="RU000454"/>
    </source>
</evidence>
<evidence type="ECO:0000256" key="9">
    <source>
        <dbReference type="ARBA" id="ARBA00067536"/>
    </source>
</evidence>
<evidence type="ECO:0000313" key="16">
    <source>
        <dbReference type="EMBL" id="KAE8374686.1"/>
    </source>
</evidence>
<dbReference type="InterPro" id="IPR033121">
    <property type="entry name" value="PEPTIDASE_A1"/>
</dbReference>
<dbReference type="Gene3D" id="2.40.70.10">
    <property type="entry name" value="Acid Proteases"/>
    <property type="match status" value="2"/>
</dbReference>
<dbReference type="InterPro" id="IPR033876">
    <property type="entry name" value="SAP-like"/>
</dbReference>
<dbReference type="Pfam" id="PF00026">
    <property type="entry name" value="Asp"/>
    <property type="match status" value="1"/>
</dbReference>
<keyword evidence="6 13" id="KW-0064">Aspartyl protease</keyword>
<dbReference type="InterPro" id="IPR021109">
    <property type="entry name" value="Peptidase_aspartic_dom_sf"/>
</dbReference>
<protein>
    <recommendedName>
        <fullName evidence="10">Probable aspartic-type endopeptidase OPSB</fullName>
    </recommendedName>
    <alternativeName>
        <fullName evidence="9">Probable aspartic-type endopeptidase opsB</fullName>
    </alternativeName>
</protein>
<comment type="subcellular location">
    <subcellularLocation>
        <location evidence="1">Cell membrane</location>
        <topology evidence="1">Lipid-anchor</topology>
        <topology evidence="1">GPI-anchor</topology>
    </subcellularLocation>
</comment>
<evidence type="ECO:0000256" key="7">
    <source>
        <dbReference type="ARBA" id="ARBA00022801"/>
    </source>
</evidence>
<keyword evidence="4 13" id="KW-0645">Protease</keyword>
<reference evidence="16 17" key="1">
    <citation type="submission" date="2019-04" db="EMBL/GenBank/DDBJ databases">
        <title>Friends and foes A comparative genomics studyof 23 Aspergillus species from section Flavi.</title>
        <authorList>
            <consortium name="DOE Joint Genome Institute"/>
            <person name="Kjaerbolling I."/>
            <person name="Vesth T."/>
            <person name="Frisvad J.C."/>
            <person name="Nybo J.L."/>
            <person name="Theobald S."/>
            <person name="Kildgaard S."/>
            <person name="Isbrandt T."/>
            <person name="Kuo A."/>
            <person name="Sato A."/>
            <person name="Lyhne E.K."/>
            <person name="Kogle M.E."/>
            <person name="Wiebenga A."/>
            <person name="Kun R.S."/>
            <person name="Lubbers R.J."/>
            <person name="Makela M.R."/>
            <person name="Barry K."/>
            <person name="Chovatia M."/>
            <person name="Clum A."/>
            <person name="Daum C."/>
            <person name="Haridas S."/>
            <person name="He G."/>
            <person name="LaButti K."/>
            <person name="Lipzen A."/>
            <person name="Mondo S."/>
            <person name="Riley R."/>
            <person name="Salamov A."/>
            <person name="Simmons B.A."/>
            <person name="Magnuson J.K."/>
            <person name="Henrissat B."/>
            <person name="Mortensen U.H."/>
            <person name="Larsen T.O."/>
            <person name="Devries R.P."/>
            <person name="Grigoriev I.V."/>
            <person name="Machida M."/>
            <person name="Baker S.E."/>
            <person name="Andersen M.R."/>
        </authorList>
    </citation>
    <scope>NUCLEOTIDE SEQUENCE [LARGE SCALE GENOMIC DNA]</scope>
    <source>
        <strain evidence="16 17">IBT 29228</strain>
    </source>
</reference>
<evidence type="ECO:0000256" key="12">
    <source>
        <dbReference type="PIRSR" id="PIRSR601461-2"/>
    </source>
</evidence>
<dbReference type="PROSITE" id="PS00141">
    <property type="entry name" value="ASP_PROTEASE"/>
    <property type="match status" value="2"/>
</dbReference>
<dbReference type="FunFam" id="2.40.70.10:FF:000011">
    <property type="entry name" value="Aspartic protease"/>
    <property type="match status" value="1"/>
</dbReference>
<dbReference type="GO" id="GO:0006508">
    <property type="term" value="P:proteolysis"/>
    <property type="evidence" value="ECO:0007669"/>
    <property type="project" value="UniProtKB-KW"/>
</dbReference>
<dbReference type="OrthoDB" id="771136at2759"/>
<evidence type="ECO:0000256" key="2">
    <source>
        <dbReference type="ARBA" id="ARBA00007447"/>
    </source>
</evidence>
<organism evidence="16 17">
    <name type="scientific">Aspergillus bertholletiae</name>
    <dbReference type="NCBI Taxonomy" id="1226010"/>
    <lineage>
        <taxon>Eukaryota</taxon>
        <taxon>Fungi</taxon>
        <taxon>Dikarya</taxon>
        <taxon>Ascomycota</taxon>
        <taxon>Pezizomycotina</taxon>
        <taxon>Eurotiomycetes</taxon>
        <taxon>Eurotiomycetidae</taxon>
        <taxon>Eurotiales</taxon>
        <taxon>Aspergillaceae</taxon>
        <taxon>Aspergillus</taxon>
        <taxon>Aspergillus subgen. Circumdati</taxon>
    </lineage>
</organism>
<accession>A0A5N7AZE7</accession>
<evidence type="ECO:0000256" key="5">
    <source>
        <dbReference type="ARBA" id="ARBA00022729"/>
    </source>
</evidence>
<evidence type="ECO:0000256" key="11">
    <source>
        <dbReference type="PIRSR" id="PIRSR601461-1"/>
    </source>
</evidence>
<dbReference type="PRINTS" id="PR00792">
    <property type="entry name" value="PEPSIN"/>
</dbReference>